<dbReference type="STRING" id="861450.HMPREF0080_00693"/>
<dbReference type="HOGENOM" id="CLU_3246376_0_0_9"/>
<dbReference type="EMBL" id="AGCJ01000022">
    <property type="protein sequence ID" value="EHM42274.1"/>
    <property type="molecule type" value="Genomic_DNA"/>
</dbReference>
<accession>G9YGC9</accession>
<comment type="caution">
    <text evidence="1">The sequence shown here is derived from an EMBL/GenBank/DDBJ whole genome shotgun (WGS) entry which is preliminary data.</text>
</comment>
<evidence type="ECO:0000313" key="1">
    <source>
        <dbReference type="EMBL" id="EHM42274.1"/>
    </source>
</evidence>
<evidence type="ECO:0000313" key="2">
    <source>
        <dbReference type="Proteomes" id="UP000005481"/>
    </source>
</evidence>
<organism evidence="1 2">
    <name type="scientific">Anaeroglobus geminatus F0357</name>
    <dbReference type="NCBI Taxonomy" id="861450"/>
    <lineage>
        <taxon>Bacteria</taxon>
        <taxon>Bacillati</taxon>
        <taxon>Bacillota</taxon>
        <taxon>Negativicutes</taxon>
        <taxon>Veillonellales</taxon>
        <taxon>Veillonellaceae</taxon>
        <taxon>Anaeroglobus</taxon>
    </lineage>
</organism>
<protein>
    <submittedName>
        <fullName evidence="1">Uncharacterized protein</fullName>
    </submittedName>
</protein>
<keyword evidence="2" id="KW-1185">Reference proteome</keyword>
<gene>
    <name evidence="1" type="ORF">HMPREF0080_00693</name>
</gene>
<dbReference type="AlphaFoldDB" id="G9YGC9"/>
<reference evidence="1 2" key="1">
    <citation type="submission" date="2011-08" db="EMBL/GenBank/DDBJ databases">
        <authorList>
            <person name="Weinstock G."/>
            <person name="Sodergren E."/>
            <person name="Clifton S."/>
            <person name="Fulton L."/>
            <person name="Fulton B."/>
            <person name="Courtney L."/>
            <person name="Fronick C."/>
            <person name="Harrison M."/>
            <person name="Strong C."/>
            <person name="Farmer C."/>
            <person name="Delahaunty K."/>
            <person name="Markovic C."/>
            <person name="Hall O."/>
            <person name="Minx P."/>
            <person name="Tomlinson C."/>
            <person name="Mitreva M."/>
            <person name="Hou S."/>
            <person name="Chen J."/>
            <person name="Wollam A."/>
            <person name="Pepin K.H."/>
            <person name="Johnson M."/>
            <person name="Bhonagiri V."/>
            <person name="Zhang X."/>
            <person name="Suruliraj S."/>
            <person name="Warren W."/>
            <person name="Chinwalla A."/>
            <person name="Mardis E.R."/>
            <person name="Wilson R.K."/>
        </authorList>
    </citation>
    <scope>NUCLEOTIDE SEQUENCE [LARGE SCALE GENOMIC DNA]</scope>
    <source>
        <strain evidence="1 2">F0357</strain>
    </source>
</reference>
<name>G9YGC9_9FIRM</name>
<dbReference type="Proteomes" id="UP000005481">
    <property type="component" value="Unassembled WGS sequence"/>
</dbReference>
<sequence length="42" mass="4649">MQPSHEKQCVSAGTAAAPRALFYLINHTRTRRTASILINKPV</sequence>
<proteinExistence type="predicted"/>